<dbReference type="InterPro" id="IPR028090">
    <property type="entry name" value="JAB_dom_prok"/>
</dbReference>
<dbReference type="Proteomes" id="UP000000752">
    <property type="component" value="Chromosome"/>
</dbReference>
<dbReference type="eggNOG" id="arCOG01138">
    <property type="taxonomic scope" value="Archaea"/>
</dbReference>
<evidence type="ECO:0000256" key="3">
    <source>
        <dbReference type="ARBA" id="ARBA00022801"/>
    </source>
</evidence>
<dbReference type="KEGG" id="pho:PH1488"/>
<protein>
    <recommendedName>
        <fullName evidence="6">MPN domain-containing protein</fullName>
    </recommendedName>
</protein>
<dbReference type="Gene3D" id="3.40.140.10">
    <property type="entry name" value="Cytidine Deaminase, domain 2"/>
    <property type="match status" value="1"/>
</dbReference>
<accession>O59157</accession>
<keyword evidence="1" id="KW-0645">Protease</keyword>
<evidence type="ECO:0000259" key="6">
    <source>
        <dbReference type="PROSITE" id="PS50249"/>
    </source>
</evidence>
<dbReference type="AlphaFoldDB" id="O59157"/>
<dbReference type="PROSITE" id="PS50249">
    <property type="entry name" value="MPN"/>
    <property type="match status" value="1"/>
</dbReference>
<keyword evidence="2" id="KW-0479">Metal-binding</keyword>
<name>O59157_PYRHO</name>
<evidence type="ECO:0000256" key="5">
    <source>
        <dbReference type="ARBA" id="ARBA00023049"/>
    </source>
</evidence>
<dbReference type="PANTHER" id="PTHR34858">
    <property type="entry name" value="CYSO-CYSTEINE PEPTIDASE"/>
    <property type="match status" value="1"/>
</dbReference>
<dbReference type="InterPro" id="IPR051929">
    <property type="entry name" value="VirAsm_ModProt"/>
</dbReference>
<dbReference type="InterPro" id="IPR037518">
    <property type="entry name" value="MPN"/>
</dbReference>
<dbReference type="EMBL" id="BA000001">
    <property type="protein sequence ID" value="BAA30595.1"/>
    <property type="molecule type" value="Genomic_DNA"/>
</dbReference>
<sequence>MIAQRSPTFIMFSVRPSLIIAFLKPYPQQTNMILVLPKNIIEEIITRSRESKIEICGFIFGTKNGERFIGKEVEFIRNRLNSSVEFEMDPEEMINALERAERKGLEVVTIFHSHLNCPPYPSKKDIKGMENWRIPWLIVSLKGDMKAFILRSNNEVEEVKIITHPTQTLP</sequence>
<evidence type="ECO:0000256" key="1">
    <source>
        <dbReference type="ARBA" id="ARBA00022670"/>
    </source>
</evidence>
<evidence type="ECO:0000313" key="8">
    <source>
        <dbReference type="Proteomes" id="UP000000752"/>
    </source>
</evidence>
<dbReference type="InterPro" id="IPR000555">
    <property type="entry name" value="JAMM/MPN+_dom"/>
</dbReference>
<dbReference type="EnsemblBacteria" id="BAA30595">
    <property type="protein sequence ID" value="BAA30595"/>
    <property type="gene ID" value="BAA30595"/>
</dbReference>
<keyword evidence="3" id="KW-0378">Hydrolase</keyword>
<evidence type="ECO:0000256" key="4">
    <source>
        <dbReference type="ARBA" id="ARBA00022833"/>
    </source>
</evidence>
<dbReference type="GO" id="GO:0006508">
    <property type="term" value="P:proteolysis"/>
    <property type="evidence" value="ECO:0007669"/>
    <property type="project" value="UniProtKB-KW"/>
</dbReference>
<evidence type="ECO:0000256" key="2">
    <source>
        <dbReference type="ARBA" id="ARBA00022723"/>
    </source>
</evidence>
<dbReference type="Pfam" id="PF14464">
    <property type="entry name" value="Prok-JAB"/>
    <property type="match status" value="1"/>
</dbReference>
<keyword evidence="8" id="KW-1185">Reference proteome</keyword>
<organism evidence="7 8">
    <name type="scientific">Pyrococcus horikoshii (strain ATCC 700860 / DSM 12428 / JCM 9974 / NBRC 100139 / OT-3)</name>
    <dbReference type="NCBI Taxonomy" id="70601"/>
    <lineage>
        <taxon>Archaea</taxon>
        <taxon>Methanobacteriati</taxon>
        <taxon>Methanobacteriota</taxon>
        <taxon>Thermococci</taxon>
        <taxon>Thermococcales</taxon>
        <taxon>Thermococcaceae</taxon>
        <taxon>Pyrococcus</taxon>
    </lineage>
</organism>
<proteinExistence type="predicted"/>
<feature type="domain" description="MPN" evidence="6">
    <location>
        <begin position="33"/>
        <end position="156"/>
    </location>
</feature>
<dbReference type="GO" id="GO:0008235">
    <property type="term" value="F:metalloexopeptidase activity"/>
    <property type="evidence" value="ECO:0007669"/>
    <property type="project" value="TreeGrafter"/>
</dbReference>
<dbReference type="GO" id="GO:0008270">
    <property type="term" value="F:zinc ion binding"/>
    <property type="evidence" value="ECO:0007669"/>
    <property type="project" value="TreeGrafter"/>
</dbReference>
<dbReference type="CDD" id="cd08070">
    <property type="entry name" value="MPN_like"/>
    <property type="match status" value="1"/>
</dbReference>
<dbReference type="PANTHER" id="PTHR34858:SF1">
    <property type="entry name" value="CYSO-CYSTEINE PEPTIDASE"/>
    <property type="match status" value="1"/>
</dbReference>
<keyword evidence="4" id="KW-0862">Zinc</keyword>
<evidence type="ECO:0000313" key="7">
    <source>
        <dbReference type="EMBL" id="BAA30595.1"/>
    </source>
</evidence>
<dbReference type="STRING" id="70601.gene:9378467"/>
<reference evidence="7 8" key="1">
    <citation type="journal article" date="1998" name="DNA Res.">
        <title>Complete sequence and gene organization of the genome of a hyper-thermophilic archaebacterium, Pyrococcus horikoshii OT3.</title>
        <authorList>
            <person name="Kawarabayasi Y."/>
            <person name="Sawada M."/>
            <person name="Horikawa H."/>
            <person name="Haikawa Y."/>
            <person name="Hino Y."/>
            <person name="Yamamoto S."/>
            <person name="Sekine M."/>
            <person name="Baba S."/>
            <person name="Kosugi H."/>
            <person name="Hosoyama A."/>
            <person name="Nagai Y."/>
            <person name="Sakai M."/>
            <person name="Ogura K."/>
            <person name="Otuka R."/>
            <person name="Nakazawa H."/>
            <person name="Takamiya M."/>
            <person name="Ohfuku Y."/>
            <person name="Funahashi T."/>
            <person name="Tanaka T."/>
            <person name="Kudoh Y."/>
            <person name="Yamazaki J."/>
            <person name="Kushida N."/>
            <person name="Oguchi A."/>
            <person name="Aoki K."/>
            <person name="Nakamura Y."/>
            <person name="Robb T.F."/>
            <person name="Horikoshi K."/>
            <person name="Masuchi Y."/>
            <person name="Shizuya H."/>
            <person name="Kikuchi H."/>
        </authorList>
    </citation>
    <scope>NUCLEOTIDE SEQUENCE [LARGE SCALE GENOMIC DNA]</scope>
    <source>
        <strain evidence="8">ATCC 700860 / DSM 12428 / JCM 9974 / NBRC 100139 / OT-3</strain>
    </source>
</reference>
<dbReference type="SUPFAM" id="SSF102712">
    <property type="entry name" value="JAB1/MPN domain"/>
    <property type="match status" value="1"/>
</dbReference>
<dbReference type="PIR" id="C71024">
    <property type="entry name" value="C71024"/>
</dbReference>
<gene>
    <name evidence="7" type="ordered locus">PH1488</name>
</gene>
<dbReference type="SMART" id="SM00232">
    <property type="entry name" value="JAB_MPN"/>
    <property type="match status" value="1"/>
</dbReference>
<keyword evidence="5" id="KW-0482">Metalloprotease</keyword>